<keyword evidence="1" id="KW-0805">Transcription regulation</keyword>
<dbReference type="SUPFAM" id="SSF46785">
    <property type="entry name" value="Winged helix' DNA-binding domain"/>
    <property type="match status" value="1"/>
</dbReference>
<evidence type="ECO:0000256" key="2">
    <source>
        <dbReference type="ARBA" id="ARBA00023125"/>
    </source>
</evidence>
<evidence type="ECO:0000313" key="4">
    <source>
        <dbReference type="EMBL" id="MBB6071579.1"/>
    </source>
</evidence>
<dbReference type="AlphaFoldDB" id="A0A841H0X9"/>
<dbReference type="RefSeq" id="WP_170034929.1">
    <property type="nucleotide sequence ID" value="NZ_JABDTL010000001.1"/>
</dbReference>
<keyword evidence="5" id="KW-1185">Reference proteome</keyword>
<dbReference type="InterPro" id="IPR036388">
    <property type="entry name" value="WH-like_DNA-bd_sf"/>
</dbReference>
<organism evidence="4 5">
    <name type="scientific">Longimicrobium terrae</name>
    <dbReference type="NCBI Taxonomy" id="1639882"/>
    <lineage>
        <taxon>Bacteria</taxon>
        <taxon>Pseudomonadati</taxon>
        <taxon>Gemmatimonadota</taxon>
        <taxon>Longimicrobiia</taxon>
        <taxon>Longimicrobiales</taxon>
        <taxon>Longimicrobiaceae</taxon>
        <taxon>Longimicrobium</taxon>
    </lineage>
</organism>
<evidence type="ECO:0000256" key="3">
    <source>
        <dbReference type="ARBA" id="ARBA00023163"/>
    </source>
</evidence>
<dbReference type="InterPro" id="IPR052362">
    <property type="entry name" value="HTH-GbsR_regulator"/>
</dbReference>
<dbReference type="PANTHER" id="PTHR38465:SF2">
    <property type="entry name" value="HTH-TYPE TRANSCRIPTIONAL REGULATOR MMPR5"/>
    <property type="match status" value="1"/>
</dbReference>
<dbReference type="PANTHER" id="PTHR38465">
    <property type="entry name" value="HTH-TYPE TRANSCRIPTIONAL REGULATOR MJ1563-RELATED"/>
    <property type="match status" value="1"/>
</dbReference>
<keyword evidence="3" id="KW-0804">Transcription</keyword>
<dbReference type="Gene3D" id="1.10.10.10">
    <property type="entry name" value="Winged helix-like DNA-binding domain superfamily/Winged helix DNA-binding domain"/>
    <property type="match status" value="1"/>
</dbReference>
<comment type="caution">
    <text evidence="4">The sequence shown here is derived from an EMBL/GenBank/DDBJ whole genome shotgun (WGS) entry which is preliminary data.</text>
</comment>
<keyword evidence="2 4" id="KW-0238">DNA-binding</keyword>
<sequence length="162" mass="18522">MQQTVLQFVERMALICEKEGMPRIAGRIFGYLLASDQTYSLEELAEHLQASKASVSTNARMLEQFGMIQRVSVLGDRRDFYRVEDDPWERMLRVAQSRWRDMANAFADARERLPDPAGRVRVAEAERFHRLLITDCDALIDRWHALLAAEARTPTETAGPGV</sequence>
<accession>A0A841H0X9</accession>
<evidence type="ECO:0000256" key="1">
    <source>
        <dbReference type="ARBA" id="ARBA00023015"/>
    </source>
</evidence>
<protein>
    <submittedName>
        <fullName evidence="4">DNA-binding transcriptional regulator GbsR (MarR family)</fullName>
    </submittedName>
</protein>
<gene>
    <name evidence="4" type="ORF">HNQ61_003207</name>
</gene>
<proteinExistence type="predicted"/>
<dbReference type="InterPro" id="IPR036390">
    <property type="entry name" value="WH_DNA-bd_sf"/>
</dbReference>
<dbReference type="EMBL" id="JACHIA010000009">
    <property type="protein sequence ID" value="MBB6071579.1"/>
    <property type="molecule type" value="Genomic_DNA"/>
</dbReference>
<evidence type="ECO:0000313" key="5">
    <source>
        <dbReference type="Proteomes" id="UP000582837"/>
    </source>
</evidence>
<reference evidence="4 5" key="1">
    <citation type="submission" date="2020-08" db="EMBL/GenBank/DDBJ databases">
        <title>Genomic Encyclopedia of Type Strains, Phase IV (KMG-IV): sequencing the most valuable type-strain genomes for metagenomic binning, comparative biology and taxonomic classification.</title>
        <authorList>
            <person name="Goeker M."/>
        </authorList>
    </citation>
    <scope>NUCLEOTIDE SEQUENCE [LARGE SCALE GENOMIC DNA]</scope>
    <source>
        <strain evidence="4 5">DSM 29007</strain>
    </source>
</reference>
<dbReference type="Proteomes" id="UP000582837">
    <property type="component" value="Unassembled WGS sequence"/>
</dbReference>
<name>A0A841H0X9_9BACT</name>
<dbReference type="GO" id="GO:0003677">
    <property type="term" value="F:DNA binding"/>
    <property type="evidence" value="ECO:0007669"/>
    <property type="project" value="UniProtKB-KW"/>
</dbReference>